<feature type="transmembrane region" description="Helical" evidence="1">
    <location>
        <begin position="6"/>
        <end position="25"/>
    </location>
</feature>
<accession>A0AAW0CBW4</accession>
<sequence>MSLYVVFLVFRVPLILIFLPLVKLFRFFFVFPRISALFVSFYTTPTPVAAALPSTLYLPLQLFIFCSPVTPGSGLPSALYSLLELAVHGPFFCSHVTLGSGTTSSMSLQILLLTRSPPQCFVATFLAFLNGLVIVDILLVLPSFRTFFDTIPLLSFRTHPPPTELPRILFAFDDIIYILMHAYRNVRGLFKPPSCVCHCRQGFLGVALLSSSVSQSFSLSCLGKHLLLVTVATQGFFDVMDQHPACRTESFPDFVRRFRKTSREVFWMIFLQEIKSAPTSGELSSCHFRYIPGSGIPVSRDCYTDWSTYDRQGDDTIDQLISANEAHGNDVGAIVVVVGVYSRDRSSLAEFTTTRGINGLDAFQHGYFLGNADDALARCGGN</sequence>
<dbReference type="Proteomes" id="UP001383192">
    <property type="component" value="Unassembled WGS sequence"/>
</dbReference>
<proteinExistence type="predicted"/>
<gene>
    <name evidence="2" type="ORF">VNI00_011112</name>
</gene>
<evidence type="ECO:0000313" key="2">
    <source>
        <dbReference type="EMBL" id="KAK7037362.1"/>
    </source>
</evidence>
<protein>
    <submittedName>
        <fullName evidence="2">Uncharacterized protein</fullName>
    </submittedName>
</protein>
<name>A0AAW0CBW4_9AGAR</name>
<organism evidence="2 3">
    <name type="scientific">Paramarasmius palmivorus</name>
    <dbReference type="NCBI Taxonomy" id="297713"/>
    <lineage>
        <taxon>Eukaryota</taxon>
        <taxon>Fungi</taxon>
        <taxon>Dikarya</taxon>
        <taxon>Basidiomycota</taxon>
        <taxon>Agaricomycotina</taxon>
        <taxon>Agaricomycetes</taxon>
        <taxon>Agaricomycetidae</taxon>
        <taxon>Agaricales</taxon>
        <taxon>Marasmiineae</taxon>
        <taxon>Marasmiaceae</taxon>
        <taxon>Paramarasmius</taxon>
    </lineage>
</organism>
<keyword evidence="1" id="KW-0812">Transmembrane</keyword>
<feature type="transmembrane region" description="Helical" evidence="1">
    <location>
        <begin position="120"/>
        <end position="145"/>
    </location>
</feature>
<comment type="caution">
    <text evidence="2">The sequence shown here is derived from an EMBL/GenBank/DDBJ whole genome shotgun (WGS) entry which is preliminary data.</text>
</comment>
<keyword evidence="1" id="KW-1133">Transmembrane helix</keyword>
<keyword evidence="3" id="KW-1185">Reference proteome</keyword>
<dbReference type="AlphaFoldDB" id="A0AAW0CBW4"/>
<dbReference type="EMBL" id="JAYKXP010000047">
    <property type="protein sequence ID" value="KAK7037362.1"/>
    <property type="molecule type" value="Genomic_DNA"/>
</dbReference>
<evidence type="ECO:0000256" key="1">
    <source>
        <dbReference type="SAM" id="Phobius"/>
    </source>
</evidence>
<reference evidence="2 3" key="1">
    <citation type="submission" date="2024-01" db="EMBL/GenBank/DDBJ databases">
        <title>A draft genome for a cacao thread blight-causing isolate of Paramarasmius palmivorus.</title>
        <authorList>
            <person name="Baruah I.K."/>
            <person name="Bukari Y."/>
            <person name="Amoako-Attah I."/>
            <person name="Meinhardt L.W."/>
            <person name="Bailey B.A."/>
            <person name="Cohen S.P."/>
        </authorList>
    </citation>
    <scope>NUCLEOTIDE SEQUENCE [LARGE SCALE GENOMIC DNA]</scope>
    <source>
        <strain evidence="2 3">GH-12</strain>
    </source>
</reference>
<keyword evidence="1" id="KW-0472">Membrane</keyword>
<evidence type="ECO:0000313" key="3">
    <source>
        <dbReference type="Proteomes" id="UP001383192"/>
    </source>
</evidence>